<gene>
    <name evidence="5" type="ORF">U0C82_04175</name>
</gene>
<evidence type="ECO:0000256" key="3">
    <source>
        <dbReference type="ARBA" id="ARBA00023163"/>
    </source>
</evidence>
<dbReference type="PROSITE" id="PS50995">
    <property type="entry name" value="HTH_MARR_2"/>
    <property type="match status" value="1"/>
</dbReference>
<dbReference type="SMART" id="SM00347">
    <property type="entry name" value="HTH_MARR"/>
    <property type="match status" value="1"/>
</dbReference>
<evidence type="ECO:0000313" key="6">
    <source>
        <dbReference type="Proteomes" id="UP001294412"/>
    </source>
</evidence>
<dbReference type="InterPro" id="IPR036388">
    <property type="entry name" value="WH-like_DNA-bd_sf"/>
</dbReference>
<keyword evidence="2" id="KW-0238">DNA-binding</keyword>
<dbReference type="SUPFAM" id="SSF46785">
    <property type="entry name" value="Winged helix' DNA-binding domain"/>
    <property type="match status" value="1"/>
</dbReference>
<dbReference type="EMBL" id="JAXLPB010000001">
    <property type="protein sequence ID" value="MDY8108348.1"/>
    <property type="molecule type" value="Genomic_DNA"/>
</dbReference>
<proteinExistence type="predicted"/>
<dbReference type="PANTHER" id="PTHR42756">
    <property type="entry name" value="TRANSCRIPTIONAL REGULATOR, MARR"/>
    <property type="match status" value="1"/>
</dbReference>
<evidence type="ECO:0000313" key="5">
    <source>
        <dbReference type="EMBL" id="MDY8108348.1"/>
    </source>
</evidence>
<evidence type="ECO:0000259" key="4">
    <source>
        <dbReference type="PROSITE" id="PS50995"/>
    </source>
</evidence>
<evidence type="ECO:0000256" key="1">
    <source>
        <dbReference type="ARBA" id="ARBA00023015"/>
    </source>
</evidence>
<keyword evidence="1" id="KW-0805">Transcription regulation</keyword>
<evidence type="ECO:0000256" key="2">
    <source>
        <dbReference type="ARBA" id="ARBA00023125"/>
    </source>
</evidence>
<dbReference type="RefSeq" id="WP_322185794.1">
    <property type="nucleotide sequence ID" value="NZ_JAXLPB010000001.1"/>
</dbReference>
<dbReference type="PRINTS" id="PR00598">
    <property type="entry name" value="HTHMARR"/>
</dbReference>
<dbReference type="InterPro" id="IPR036390">
    <property type="entry name" value="WH_DNA-bd_sf"/>
</dbReference>
<organism evidence="5 6">
    <name type="scientific">Fulvimarina uroteuthidis</name>
    <dbReference type="NCBI Taxonomy" id="3098149"/>
    <lineage>
        <taxon>Bacteria</taxon>
        <taxon>Pseudomonadati</taxon>
        <taxon>Pseudomonadota</taxon>
        <taxon>Alphaproteobacteria</taxon>
        <taxon>Hyphomicrobiales</taxon>
        <taxon>Aurantimonadaceae</taxon>
        <taxon>Fulvimarina</taxon>
    </lineage>
</organism>
<accession>A0ABU5I046</accession>
<protein>
    <submittedName>
        <fullName evidence="5">MarR family transcriptional regulator</fullName>
    </submittedName>
</protein>
<reference evidence="5 6" key="1">
    <citation type="submission" date="2023-12" db="EMBL/GenBank/DDBJ databases">
        <title>Description of Novel Strain Fulvimarina sp. 2208YS6-2-32 isolated from Uroteuthis (Photololigo) edulis.</title>
        <authorList>
            <person name="Park J.-S."/>
        </authorList>
    </citation>
    <scope>NUCLEOTIDE SEQUENCE [LARGE SCALE GENOMIC DNA]</scope>
    <source>
        <strain evidence="5 6">2208YS6-2-32</strain>
    </source>
</reference>
<comment type="caution">
    <text evidence="5">The sequence shown here is derived from an EMBL/GenBank/DDBJ whole genome shotgun (WGS) entry which is preliminary data.</text>
</comment>
<dbReference type="Gene3D" id="1.10.10.10">
    <property type="entry name" value="Winged helix-like DNA-binding domain superfamily/Winged helix DNA-binding domain"/>
    <property type="match status" value="1"/>
</dbReference>
<name>A0ABU5I046_9HYPH</name>
<keyword evidence="6" id="KW-1185">Reference proteome</keyword>
<dbReference type="PANTHER" id="PTHR42756:SF1">
    <property type="entry name" value="TRANSCRIPTIONAL REPRESSOR OF EMRAB OPERON"/>
    <property type="match status" value="1"/>
</dbReference>
<keyword evidence="3" id="KW-0804">Transcription</keyword>
<feature type="domain" description="HTH marR-type" evidence="4">
    <location>
        <begin position="5"/>
        <end position="137"/>
    </location>
</feature>
<sequence>MLRDKRDLIGQLTLTSRAVRVESGRELAALGLHAGQDTVLSAICESEGISLKDLAVKLGVRPPTVTKTIARLGAQGFVEKRASPDNTRQSLAYLTVEGRMVARELKAVRKKIRKIGQDGLSKDEQKLLVKLLRKVEGNFGGATKGEENTA</sequence>
<dbReference type="Pfam" id="PF01047">
    <property type="entry name" value="MarR"/>
    <property type="match status" value="1"/>
</dbReference>
<dbReference type="InterPro" id="IPR000835">
    <property type="entry name" value="HTH_MarR-typ"/>
</dbReference>
<dbReference type="Proteomes" id="UP001294412">
    <property type="component" value="Unassembled WGS sequence"/>
</dbReference>